<evidence type="ECO:0000313" key="4">
    <source>
        <dbReference type="EMBL" id="NJJ03966.1"/>
    </source>
</evidence>
<protein>
    <submittedName>
        <fullName evidence="4">Septum formation family protein</fullName>
    </submittedName>
</protein>
<dbReference type="Proteomes" id="UP000591626">
    <property type="component" value="Unassembled WGS sequence"/>
</dbReference>
<evidence type="ECO:0000313" key="5">
    <source>
        <dbReference type="Proteomes" id="UP000591626"/>
    </source>
</evidence>
<evidence type="ECO:0000256" key="1">
    <source>
        <dbReference type="SAM" id="MobiDB-lite"/>
    </source>
</evidence>
<dbReference type="InterPro" id="IPR026004">
    <property type="entry name" value="Septum_form"/>
</dbReference>
<gene>
    <name evidence="4" type="ORF">HC138_06330</name>
</gene>
<sequence>MASKQTALRAFLIATLAGTVGAGTYGLTADSSGSANPADGSSTSSSVAEAASFTTADAGSCLTWQVAEDGTHTNFEQADCAGEHRFEVAAREDLATYPTSEFGPEAPLPNQTRQAQLREELCGAATLRYLDGKYDPNGRFSIAPILPPADAWQNGDRTMLCGLQETDSNGEPVLTSGRVADADQARVFEAGECVAIDAANSLSVVPCGEPHQLEITSRVNLAKHFADHTPSVEEQDKFLGDVCTQAAQDYLGSEEALYQIALRPFWTSQTAAAWEGGSRSANCALMFSRPEGQFANLTGSATQGREHLLIDDAPPPARPERRPLRSEQQANQSQAPAPEAPAPAPGAEAPAPEAPAPEAPAPEAPAPAPEAPVQF</sequence>
<dbReference type="RefSeq" id="WP_167616515.1">
    <property type="nucleotide sequence ID" value="NZ_JAAUVV010000010.1"/>
</dbReference>
<accession>A0AAP6XKD3</accession>
<keyword evidence="2" id="KW-0732">Signal</keyword>
<proteinExistence type="predicted"/>
<organism evidence="4 5">
    <name type="scientific">Corynebacterium coyleae</name>
    <dbReference type="NCBI Taxonomy" id="53374"/>
    <lineage>
        <taxon>Bacteria</taxon>
        <taxon>Bacillati</taxon>
        <taxon>Actinomycetota</taxon>
        <taxon>Actinomycetes</taxon>
        <taxon>Mycobacteriales</taxon>
        <taxon>Corynebacteriaceae</taxon>
        <taxon>Corynebacterium</taxon>
    </lineage>
</organism>
<dbReference type="EMBL" id="JAAUVV010000010">
    <property type="protein sequence ID" value="NJJ03966.1"/>
    <property type="molecule type" value="Genomic_DNA"/>
</dbReference>
<feature type="compositionally biased region" description="Pro residues" evidence="1">
    <location>
        <begin position="352"/>
        <end position="375"/>
    </location>
</feature>
<dbReference type="AlphaFoldDB" id="A0AAP6XKD3"/>
<name>A0AAP6XKD3_9CORY</name>
<evidence type="ECO:0000259" key="3">
    <source>
        <dbReference type="Pfam" id="PF13845"/>
    </source>
</evidence>
<reference evidence="4 5" key="1">
    <citation type="submission" date="2020-03" db="EMBL/GenBank/DDBJ databases">
        <title>Draft genome sequences of bacterial isolates from the female urobiome.</title>
        <authorList>
            <person name="Miller-Ensminger T."/>
            <person name="Wolfe A.J."/>
            <person name="Putonti C."/>
        </authorList>
    </citation>
    <scope>NUCLEOTIDE SEQUENCE [LARGE SCALE GENOMIC DNA]</scope>
    <source>
        <strain evidence="4 5">UMB8490</strain>
    </source>
</reference>
<evidence type="ECO:0000256" key="2">
    <source>
        <dbReference type="SAM" id="SignalP"/>
    </source>
</evidence>
<feature type="chain" id="PRO_5042965142" evidence="2">
    <location>
        <begin position="23"/>
        <end position="375"/>
    </location>
</feature>
<comment type="caution">
    <text evidence="4">The sequence shown here is derived from an EMBL/GenBank/DDBJ whole genome shotgun (WGS) entry which is preliminary data.</text>
</comment>
<feature type="signal peptide" evidence="2">
    <location>
        <begin position="1"/>
        <end position="22"/>
    </location>
</feature>
<feature type="region of interest" description="Disordered" evidence="1">
    <location>
        <begin position="300"/>
        <end position="375"/>
    </location>
</feature>
<feature type="domain" description="Septum formation-related" evidence="3">
    <location>
        <begin position="58"/>
        <end position="283"/>
    </location>
</feature>
<dbReference type="Pfam" id="PF13845">
    <property type="entry name" value="Septum_form"/>
    <property type="match status" value="1"/>
</dbReference>